<dbReference type="RefSeq" id="WP_118457731.1">
    <property type="nucleotide sequence ID" value="NZ_JACOOK010000001.1"/>
</dbReference>
<accession>A0ABR7CKX3</accession>
<reference evidence="6 7" key="1">
    <citation type="submission" date="2020-08" db="EMBL/GenBank/DDBJ databases">
        <title>Genome public.</title>
        <authorList>
            <person name="Liu C."/>
            <person name="Sun Q."/>
        </authorList>
    </citation>
    <scope>NUCLEOTIDE SEQUENCE [LARGE SCALE GENOMIC DNA]</scope>
    <source>
        <strain evidence="6 7">New-7</strain>
    </source>
</reference>
<dbReference type="PROSITE" id="PS50059">
    <property type="entry name" value="FKBP_PPIASE"/>
    <property type="match status" value="1"/>
</dbReference>
<comment type="caution">
    <text evidence="6">The sequence shown here is derived from an EMBL/GenBank/DDBJ whole genome shotgun (WGS) entry which is preliminary data.</text>
</comment>
<organism evidence="6 7">
    <name type="scientific">Alistipes hominis</name>
    <dbReference type="NCBI Taxonomy" id="2763015"/>
    <lineage>
        <taxon>Bacteria</taxon>
        <taxon>Pseudomonadati</taxon>
        <taxon>Bacteroidota</taxon>
        <taxon>Bacteroidia</taxon>
        <taxon>Bacteroidales</taxon>
        <taxon>Rikenellaceae</taxon>
        <taxon>Alistipes</taxon>
    </lineage>
</organism>
<evidence type="ECO:0000256" key="1">
    <source>
        <dbReference type="ARBA" id="ARBA00000971"/>
    </source>
</evidence>
<dbReference type="InterPro" id="IPR001179">
    <property type="entry name" value="PPIase_FKBP_dom"/>
</dbReference>
<comment type="similarity">
    <text evidence="4">Belongs to the FKBP-type PPIase family.</text>
</comment>
<dbReference type="InterPro" id="IPR046357">
    <property type="entry name" value="PPIase_dom_sf"/>
</dbReference>
<gene>
    <name evidence="6" type="ORF">H8S08_03225</name>
</gene>
<evidence type="ECO:0000259" key="5">
    <source>
        <dbReference type="PROSITE" id="PS50059"/>
    </source>
</evidence>
<keyword evidence="2 3" id="KW-0697">Rotamase</keyword>
<name>A0ABR7CKX3_9BACT</name>
<protein>
    <recommendedName>
        <fullName evidence="4">Peptidyl-prolyl cis-trans isomerase</fullName>
        <ecNumber evidence="4">5.2.1.8</ecNumber>
    </recommendedName>
</protein>
<dbReference type="Pfam" id="PF00254">
    <property type="entry name" value="FKBP_C"/>
    <property type="match status" value="1"/>
</dbReference>
<evidence type="ECO:0000256" key="2">
    <source>
        <dbReference type="ARBA" id="ARBA00023110"/>
    </source>
</evidence>
<evidence type="ECO:0000256" key="3">
    <source>
        <dbReference type="PROSITE-ProRule" id="PRU00277"/>
    </source>
</evidence>
<dbReference type="Gene3D" id="3.10.50.40">
    <property type="match status" value="1"/>
</dbReference>
<evidence type="ECO:0000256" key="4">
    <source>
        <dbReference type="RuleBase" id="RU003915"/>
    </source>
</evidence>
<dbReference type="Proteomes" id="UP000636891">
    <property type="component" value="Unassembled WGS sequence"/>
</dbReference>
<feature type="domain" description="PPIase FKBP-type" evidence="5">
    <location>
        <begin position="65"/>
        <end position="171"/>
    </location>
</feature>
<keyword evidence="7" id="KW-1185">Reference proteome</keyword>
<sequence>MYILVLAAAFGGCKDDETYLDKQRTSFESYLSRMDFSYTTPNGVYRYVANADREGYDREVPVEYGDSVSFDFAAYLFSSSIGALYYTNVKEWIPAKDLEVLNPEYWDFSTRRIKLGSASLVKGLEYGLVNSRQNDSLLLFMTSDLVYGTENMGVVNPDQPVVWAVKIKKVVKP</sequence>
<comment type="catalytic activity">
    <reaction evidence="1 3 4">
        <text>[protein]-peptidylproline (omega=180) = [protein]-peptidylproline (omega=0)</text>
        <dbReference type="Rhea" id="RHEA:16237"/>
        <dbReference type="Rhea" id="RHEA-COMP:10747"/>
        <dbReference type="Rhea" id="RHEA-COMP:10748"/>
        <dbReference type="ChEBI" id="CHEBI:83833"/>
        <dbReference type="ChEBI" id="CHEBI:83834"/>
        <dbReference type="EC" id="5.2.1.8"/>
    </reaction>
</comment>
<dbReference type="EMBL" id="JACOOK010000001">
    <property type="protein sequence ID" value="MBC5616030.1"/>
    <property type="molecule type" value="Genomic_DNA"/>
</dbReference>
<dbReference type="SUPFAM" id="SSF54534">
    <property type="entry name" value="FKBP-like"/>
    <property type="match status" value="1"/>
</dbReference>
<dbReference type="EC" id="5.2.1.8" evidence="4"/>
<evidence type="ECO:0000313" key="7">
    <source>
        <dbReference type="Proteomes" id="UP000636891"/>
    </source>
</evidence>
<proteinExistence type="inferred from homology"/>
<keyword evidence="3 4" id="KW-0413">Isomerase</keyword>
<evidence type="ECO:0000313" key="6">
    <source>
        <dbReference type="EMBL" id="MBC5616030.1"/>
    </source>
</evidence>